<sequence length="204" mass="21783">MKFDGIDDRGQAVGDLHAALQASGVVGTWDWNPVSQRVRYDPGAAELLAGDAALAGRDLEFADAVAGIHPDDVPWMTQEVERAMQAGGLMLAEYRAGMLSGQTRWLLCRGRIFHDPRGRPVRSTGILIDITEVRTMDAGSVATPSIGEPEAPLVRAADLCIALHGVVGESGSEALRGMTERLLLQIGREIARAERAAVPPTALH</sequence>
<dbReference type="EMBL" id="BPQG01000022">
    <property type="protein sequence ID" value="GJD43773.1"/>
    <property type="molecule type" value="Genomic_DNA"/>
</dbReference>
<dbReference type="Proteomes" id="UP001055117">
    <property type="component" value="Unassembled WGS sequence"/>
</dbReference>
<dbReference type="SUPFAM" id="SSF55785">
    <property type="entry name" value="PYP-like sensor domain (PAS domain)"/>
    <property type="match status" value="1"/>
</dbReference>
<proteinExistence type="predicted"/>
<evidence type="ECO:0000313" key="2">
    <source>
        <dbReference type="EMBL" id="GJD43773.1"/>
    </source>
</evidence>
<feature type="domain" description="PAS fold-3" evidence="1">
    <location>
        <begin position="65"/>
        <end position="126"/>
    </location>
</feature>
<accession>A0ABQ4QEV9</accession>
<evidence type="ECO:0000313" key="3">
    <source>
        <dbReference type="Proteomes" id="UP001055117"/>
    </source>
</evidence>
<keyword evidence="3" id="KW-1185">Reference proteome</keyword>
<dbReference type="Gene3D" id="3.30.450.20">
    <property type="entry name" value="PAS domain"/>
    <property type="match status" value="1"/>
</dbReference>
<comment type="caution">
    <text evidence="2">The sequence shown here is derived from an EMBL/GenBank/DDBJ whole genome shotgun (WGS) entry which is preliminary data.</text>
</comment>
<dbReference type="RefSeq" id="WP_147832354.1">
    <property type="nucleotide sequence ID" value="NZ_BPQG01000022.1"/>
</dbReference>
<name>A0ABQ4QEV9_9HYPH</name>
<dbReference type="CDD" id="cd00130">
    <property type="entry name" value="PAS"/>
    <property type="match status" value="1"/>
</dbReference>
<reference evidence="2 3" key="1">
    <citation type="journal article" date="2021" name="Front. Microbiol.">
        <title>Comprehensive Comparative Genomics and Phenotyping of Methylobacterium Species.</title>
        <authorList>
            <person name="Alessa O."/>
            <person name="Ogura Y."/>
            <person name="Fujitani Y."/>
            <person name="Takami H."/>
            <person name="Hayashi T."/>
            <person name="Sahin N."/>
            <person name="Tani A."/>
        </authorList>
    </citation>
    <scope>NUCLEOTIDE SEQUENCE [LARGE SCALE GENOMIC DNA]</scope>
    <source>
        <strain evidence="2 3">DSM 23679</strain>
    </source>
</reference>
<organism evidence="2 3">
    <name type="scientific">Methylobacterium cerastii</name>
    <dbReference type="NCBI Taxonomy" id="932741"/>
    <lineage>
        <taxon>Bacteria</taxon>
        <taxon>Pseudomonadati</taxon>
        <taxon>Pseudomonadota</taxon>
        <taxon>Alphaproteobacteria</taxon>
        <taxon>Hyphomicrobiales</taxon>
        <taxon>Methylobacteriaceae</taxon>
        <taxon>Methylobacterium</taxon>
    </lineage>
</organism>
<dbReference type="InterPro" id="IPR000014">
    <property type="entry name" value="PAS"/>
</dbReference>
<dbReference type="Pfam" id="PF08447">
    <property type="entry name" value="PAS_3"/>
    <property type="match status" value="1"/>
</dbReference>
<dbReference type="InterPro" id="IPR035965">
    <property type="entry name" value="PAS-like_dom_sf"/>
</dbReference>
<evidence type="ECO:0000259" key="1">
    <source>
        <dbReference type="Pfam" id="PF08447"/>
    </source>
</evidence>
<protein>
    <recommendedName>
        <fullName evidence="1">PAS fold-3 domain-containing protein</fullName>
    </recommendedName>
</protein>
<dbReference type="InterPro" id="IPR013655">
    <property type="entry name" value="PAS_fold_3"/>
</dbReference>
<gene>
    <name evidence="2" type="ORF">AFCDBAGC_1627</name>
</gene>